<dbReference type="GO" id="GO:0016491">
    <property type="term" value="F:oxidoreductase activity"/>
    <property type="evidence" value="ECO:0007669"/>
    <property type="project" value="UniProtKB-KW"/>
</dbReference>
<evidence type="ECO:0000256" key="2">
    <source>
        <dbReference type="ARBA" id="ARBA00023002"/>
    </source>
</evidence>
<dbReference type="KEGG" id="aab:A4R43_10290"/>
<dbReference type="CDD" id="cd05233">
    <property type="entry name" value="SDR_c"/>
    <property type="match status" value="1"/>
</dbReference>
<evidence type="ECO:0008006" key="5">
    <source>
        <dbReference type="Google" id="ProtNLM"/>
    </source>
</evidence>
<proteinExistence type="inferred from homology"/>
<dbReference type="InterPro" id="IPR002347">
    <property type="entry name" value="SDR_fam"/>
</dbReference>
<dbReference type="PRINTS" id="PR00081">
    <property type="entry name" value="GDHRDH"/>
</dbReference>
<dbReference type="SUPFAM" id="SSF51735">
    <property type="entry name" value="NAD(P)-binding Rossmann-fold domains"/>
    <property type="match status" value="1"/>
</dbReference>
<organism evidence="3 4">
    <name type="scientific">Amycolatopsis albispora</name>
    <dbReference type="NCBI Taxonomy" id="1804986"/>
    <lineage>
        <taxon>Bacteria</taxon>
        <taxon>Bacillati</taxon>
        <taxon>Actinomycetota</taxon>
        <taxon>Actinomycetes</taxon>
        <taxon>Pseudonocardiales</taxon>
        <taxon>Pseudonocardiaceae</taxon>
        <taxon>Amycolatopsis</taxon>
    </lineage>
</organism>
<keyword evidence="2" id="KW-0560">Oxidoreductase</keyword>
<dbReference type="EMBL" id="CP015163">
    <property type="protein sequence ID" value="AXB42879.1"/>
    <property type="molecule type" value="Genomic_DNA"/>
</dbReference>
<sequence>MLLANKTAVVYGAGGAIGRAVARAFAEDGATVHLAGRTAAPLEAVAAEINAAGGDAHAGVVDAMDERAVQDHLDAIAADAGQIDVSFNLISHGDVHGVPLLDISAEDFSRPIDIATVGNFHTMRAAARRMVKQRSGVILTLTSPPAKLVGPLMGGTAVAEAAVETFTRCLAAEIGLHGVRVLGLRSEGIPGAWAEDWHTNVFDTPVEATEGLDPEGHANVLAERTMLQRTPTLAEMTAVAVFLASDRAAAMTGTITNMTCGSVPD</sequence>
<dbReference type="Gene3D" id="3.40.50.720">
    <property type="entry name" value="NAD(P)-binding Rossmann-like Domain"/>
    <property type="match status" value="1"/>
</dbReference>
<evidence type="ECO:0000313" key="4">
    <source>
        <dbReference type="Proteomes" id="UP000250434"/>
    </source>
</evidence>
<dbReference type="AlphaFoldDB" id="A0A344L4A5"/>
<comment type="similarity">
    <text evidence="1">Belongs to the short-chain dehydrogenases/reductases (SDR) family.</text>
</comment>
<dbReference type="OrthoDB" id="670853at2"/>
<evidence type="ECO:0000313" key="3">
    <source>
        <dbReference type="EMBL" id="AXB42879.1"/>
    </source>
</evidence>
<protein>
    <recommendedName>
        <fullName evidence="5">Short-chain dehydrogenase</fullName>
    </recommendedName>
</protein>
<dbReference type="RefSeq" id="WP_113692133.1">
    <property type="nucleotide sequence ID" value="NZ_CP015163.1"/>
</dbReference>
<name>A0A344L4A5_9PSEU</name>
<dbReference type="InterPro" id="IPR036291">
    <property type="entry name" value="NAD(P)-bd_dom_sf"/>
</dbReference>
<dbReference type="Proteomes" id="UP000250434">
    <property type="component" value="Chromosome"/>
</dbReference>
<gene>
    <name evidence="3" type="ORF">A4R43_10290</name>
</gene>
<reference evidence="3 4" key="1">
    <citation type="submission" date="2016-04" db="EMBL/GenBank/DDBJ databases">
        <title>Complete genome sequence and analysis of deep-sea sediment isolate, Amycolatopsis sp. WP1.</title>
        <authorList>
            <person name="Wang H."/>
            <person name="Chen S."/>
            <person name="Wu Q."/>
        </authorList>
    </citation>
    <scope>NUCLEOTIDE SEQUENCE [LARGE SCALE GENOMIC DNA]</scope>
    <source>
        <strain evidence="3 4">WP1</strain>
    </source>
</reference>
<evidence type="ECO:0000256" key="1">
    <source>
        <dbReference type="ARBA" id="ARBA00006484"/>
    </source>
</evidence>
<dbReference type="Pfam" id="PF00106">
    <property type="entry name" value="adh_short"/>
    <property type="match status" value="1"/>
</dbReference>
<dbReference type="PANTHER" id="PTHR43669">
    <property type="entry name" value="5-KETO-D-GLUCONATE 5-REDUCTASE"/>
    <property type="match status" value="1"/>
</dbReference>
<dbReference type="PANTHER" id="PTHR43669:SF8">
    <property type="entry name" value="SHORT-CHAIN TYPE DEHYDROGENASE_REDUCTASE-RELATED"/>
    <property type="match status" value="1"/>
</dbReference>
<keyword evidence="4" id="KW-1185">Reference proteome</keyword>
<accession>A0A344L4A5</accession>